<organism evidence="7 8">
    <name type="scientific">Nepenthes gracilis</name>
    <name type="common">Slender pitcher plant</name>
    <dbReference type="NCBI Taxonomy" id="150966"/>
    <lineage>
        <taxon>Eukaryota</taxon>
        <taxon>Viridiplantae</taxon>
        <taxon>Streptophyta</taxon>
        <taxon>Embryophyta</taxon>
        <taxon>Tracheophyta</taxon>
        <taxon>Spermatophyta</taxon>
        <taxon>Magnoliopsida</taxon>
        <taxon>eudicotyledons</taxon>
        <taxon>Gunneridae</taxon>
        <taxon>Pentapetalae</taxon>
        <taxon>Caryophyllales</taxon>
        <taxon>Nepenthaceae</taxon>
        <taxon>Nepenthes</taxon>
    </lineage>
</organism>
<accession>A0AAD3XFN9</accession>
<proteinExistence type="predicted"/>
<gene>
    <name evidence="7" type="ORF">Nepgr_004794</name>
</gene>
<evidence type="ECO:0000313" key="8">
    <source>
        <dbReference type="Proteomes" id="UP001279734"/>
    </source>
</evidence>
<dbReference type="Proteomes" id="UP001279734">
    <property type="component" value="Unassembled WGS sequence"/>
</dbReference>
<evidence type="ECO:0000259" key="6">
    <source>
        <dbReference type="PROSITE" id="PS50089"/>
    </source>
</evidence>
<dbReference type="PIRSF" id="PIRSF036836">
    <property type="entry name" value="RNase_bind_SBP1"/>
    <property type="match status" value="1"/>
</dbReference>
<sequence>MAIQAQMYAENLGLPFFGSQDFMENGCGINEFSFNLQHQKQQQQRQRQFLLQFQNQQQPKNQFLAFENNLLFPHSKNCTNTSSTATTSTTTTNNHDNLLSSSIFQSMAAQFEKQRQEIDGYISLQNERLKLALQEQSKQQLASLLRKMEATATMLLRHKDEEIARATNRTSELEDYMRKMEVENQVWQRVAAEKEAMIASLNTTLDQLREKAGCLSTADDAESCCVEKAGENRGDDDDDDVGETTAFGGERKMMCRICHSRNSCVLFLPCRHLCSCKACEAFLDTCPVCNSVKQASIEALIS</sequence>
<evidence type="ECO:0000256" key="5">
    <source>
        <dbReference type="SAM" id="Coils"/>
    </source>
</evidence>
<dbReference type="EMBL" id="BSYO01000004">
    <property type="protein sequence ID" value="GMH02955.1"/>
    <property type="molecule type" value="Genomic_DNA"/>
</dbReference>
<keyword evidence="1" id="KW-0479">Metal-binding</keyword>
<evidence type="ECO:0000313" key="7">
    <source>
        <dbReference type="EMBL" id="GMH02955.1"/>
    </source>
</evidence>
<keyword evidence="2 4" id="KW-0863">Zinc-finger</keyword>
<dbReference type="PROSITE" id="PS50089">
    <property type="entry name" value="ZF_RING_2"/>
    <property type="match status" value="1"/>
</dbReference>
<dbReference type="FunFam" id="3.30.40.10:FF:000239">
    <property type="entry name" value="probable BOI-related E3 ubiquitin-protein ligase 2"/>
    <property type="match status" value="1"/>
</dbReference>
<dbReference type="InterPro" id="IPR001841">
    <property type="entry name" value="Znf_RING"/>
</dbReference>
<dbReference type="PANTHER" id="PTHR42647:SF22">
    <property type="entry name" value="BOI-RELATED E3 UBIQUITIN-PROTEIN LIGASE 2-RELATED"/>
    <property type="match status" value="1"/>
</dbReference>
<name>A0AAD3XFN9_NEPGR</name>
<keyword evidence="3" id="KW-0862">Zinc</keyword>
<reference evidence="7" key="1">
    <citation type="submission" date="2023-05" db="EMBL/GenBank/DDBJ databases">
        <title>Nepenthes gracilis genome sequencing.</title>
        <authorList>
            <person name="Fukushima K."/>
        </authorList>
    </citation>
    <scope>NUCLEOTIDE SEQUENCE</scope>
    <source>
        <strain evidence="7">SING2019-196</strain>
    </source>
</reference>
<evidence type="ECO:0000256" key="3">
    <source>
        <dbReference type="ARBA" id="ARBA00022833"/>
    </source>
</evidence>
<keyword evidence="5" id="KW-0175">Coiled coil</keyword>
<dbReference type="Pfam" id="PF13920">
    <property type="entry name" value="zf-C3HC4_3"/>
    <property type="match status" value="1"/>
</dbReference>
<dbReference type="GO" id="GO:0008270">
    <property type="term" value="F:zinc ion binding"/>
    <property type="evidence" value="ECO:0007669"/>
    <property type="project" value="UniProtKB-KW"/>
</dbReference>
<dbReference type="Gene3D" id="3.30.40.10">
    <property type="entry name" value="Zinc/RING finger domain, C3HC4 (zinc finger)"/>
    <property type="match status" value="1"/>
</dbReference>
<keyword evidence="8" id="KW-1185">Reference proteome</keyword>
<comment type="caution">
    <text evidence="7">The sequence shown here is derived from an EMBL/GenBank/DDBJ whole genome shotgun (WGS) entry which is preliminary data.</text>
</comment>
<feature type="coiled-coil region" evidence="5">
    <location>
        <begin position="163"/>
        <end position="211"/>
    </location>
</feature>
<evidence type="ECO:0000256" key="4">
    <source>
        <dbReference type="PROSITE-ProRule" id="PRU00175"/>
    </source>
</evidence>
<dbReference type="GO" id="GO:0004842">
    <property type="term" value="F:ubiquitin-protein transferase activity"/>
    <property type="evidence" value="ECO:0007669"/>
    <property type="project" value="TreeGrafter"/>
</dbReference>
<dbReference type="PANTHER" id="PTHR42647">
    <property type="entry name" value="SBP (S-RIBONUCLEASE BINDING PROTEIN) FAMILY PROTEIN"/>
    <property type="match status" value="1"/>
</dbReference>
<protein>
    <recommendedName>
        <fullName evidence="6">RING-type domain-containing protein</fullName>
    </recommendedName>
</protein>
<evidence type="ECO:0000256" key="1">
    <source>
        <dbReference type="ARBA" id="ARBA00022723"/>
    </source>
</evidence>
<dbReference type="InterPro" id="IPR013083">
    <property type="entry name" value="Znf_RING/FYVE/PHD"/>
</dbReference>
<evidence type="ECO:0000256" key="2">
    <source>
        <dbReference type="ARBA" id="ARBA00022771"/>
    </source>
</evidence>
<feature type="domain" description="RING-type" evidence="6">
    <location>
        <begin position="255"/>
        <end position="290"/>
    </location>
</feature>
<dbReference type="AlphaFoldDB" id="A0AAD3XFN9"/>